<sequence length="322" mass="34800">MPMAITMGDASGVGPEIILRRYAAGDLDENVLIYGDAEVLRAGSELLDLSIELNIVEKGSEIILDRLNIIDLARLDKKQLTPGLMNKLSASAARDYVEKATLDSIDGIVSGVVTMPMNKEATQMSDPSFIGHTEYIAELCGTDNFSMMLTTKDVAVAHISTHVSLANAIRLVTRERVTSVIELTHETLARFIPSPRIAVCGLNPHAGENGLFGDEDSKIISLAIESIKSTGVEVSGPFPADTVFYQAIHNDRYDAIVCMYHDQGHGPMKLIGFESAVNVTIGLPIIRTSVDHGTAFDIAWQGKAFTSSLGHALDYAWKLAGR</sequence>
<dbReference type="NCBIfam" id="TIGR00557">
    <property type="entry name" value="pdxA"/>
    <property type="match status" value="1"/>
</dbReference>
<dbReference type="AlphaFoldDB" id="A0A520S437"/>
<reference evidence="4 5" key="1">
    <citation type="submission" date="2019-02" db="EMBL/GenBank/DDBJ databases">
        <title>Prokaryotic population dynamics and viral predation in marine succession experiment using metagenomics: the confinement effect.</title>
        <authorList>
            <person name="Haro-Moreno J.M."/>
            <person name="Rodriguez-Valera F."/>
            <person name="Lopez-Perez M."/>
        </authorList>
    </citation>
    <scope>NUCLEOTIDE SEQUENCE [LARGE SCALE GENOMIC DNA]</scope>
    <source>
        <strain evidence="4">MED-G157</strain>
    </source>
</reference>
<accession>A0A520S437</accession>
<dbReference type="GO" id="GO:0050570">
    <property type="term" value="F:4-hydroxythreonine-4-phosphate dehydrogenase activity"/>
    <property type="evidence" value="ECO:0007669"/>
    <property type="project" value="UniProtKB-EC"/>
</dbReference>
<evidence type="ECO:0000313" key="4">
    <source>
        <dbReference type="EMBL" id="RZO77248.1"/>
    </source>
</evidence>
<dbReference type="Proteomes" id="UP000316199">
    <property type="component" value="Unassembled WGS sequence"/>
</dbReference>
<dbReference type="PANTHER" id="PTHR30004">
    <property type="entry name" value="4-HYDROXYTHREONINE-4-PHOSPHATE DEHYDROGENASE"/>
    <property type="match status" value="1"/>
</dbReference>
<organism evidence="4 5">
    <name type="scientific">OM182 bacterium</name>
    <dbReference type="NCBI Taxonomy" id="2510334"/>
    <lineage>
        <taxon>Bacteria</taxon>
        <taxon>Pseudomonadati</taxon>
        <taxon>Pseudomonadota</taxon>
        <taxon>Gammaproteobacteria</taxon>
        <taxon>OMG group</taxon>
        <taxon>OM182 clade</taxon>
    </lineage>
</organism>
<evidence type="ECO:0000256" key="2">
    <source>
        <dbReference type="ARBA" id="ARBA00023002"/>
    </source>
</evidence>
<dbReference type="Gene3D" id="3.40.718.10">
    <property type="entry name" value="Isopropylmalate Dehydrogenase"/>
    <property type="match status" value="1"/>
</dbReference>
<comment type="caution">
    <text evidence="4">The sequence shown here is derived from an EMBL/GenBank/DDBJ whole genome shotgun (WGS) entry which is preliminary data.</text>
</comment>
<dbReference type="PANTHER" id="PTHR30004:SF6">
    <property type="entry name" value="D-THREONATE 4-PHOSPHATE DEHYDROGENASE"/>
    <property type="match status" value="1"/>
</dbReference>
<dbReference type="SUPFAM" id="SSF53659">
    <property type="entry name" value="Isocitrate/Isopropylmalate dehydrogenase-like"/>
    <property type="match status" value="1"/>
</dbReference>
<dbReference type="EC" id="1.1.1.262" evidence="4"/>
<dbReference type="EMBL" id="SHAG01000004">
    <property type="protein sequence ID" value="RZO77248.1"/>
    <property type="molecule type" value="Genomic_DNA"/>
</dbReference>
<proteinExistence type="predicted"/>
<name>A0A520S437_9GAMM</name>
<keyword evidence="1" id="KW-0479">Metal-binding</keyword>
<dbReference type="GO" id="GO:0051287">
    <property type="term" value="F:NAD binding"/>
    <property type="evidence" value="ECO:0007669"/>
    <property type="project" value="InterPro"/>
</dbReference>
<protein>
    <submittedName>
        <fullName evidence="4">4-hydroxythreonine-4-phosphate dehydrogenase PdxA</fullName>
        <ecNumber evidence="4">1.1.1.262</ecNumber>
    </submittedName>
</protein>
<evidence type="ECO:0000313" key="5">
    <source>
        <dbReference type="Proteomes" id="UP000316199"/>
    </source>
</evidence>
<evidence type="ECO:0000256" key="3">
    <source>
        <dbReference type="ARBA" id="ARBA00023027"/>
    </source>
</evidence>
<gene>
    <name evidence="4" type="primary">pdxA</name>
    <name evidence="4" type="ORF">EVA68_02180</name>
</gene>
<dbReference type="GO" id="GO:0046872">
    <property type="term" value="F:metal ion binding"/>
    <property type="evidence" value="ECO:0007669"/>
    <property type="project" value="UniProtKB-KW"/>
</dbReference>
<evidence type="ECO:0000256" key="1">
    <source>
        <dbReference type="ARBA" id="ARBA00022723"/>
    </source>
</evidence>
<dbReference type="InterPro" id="IPR005255">
    <property type="entry name" value="PdxA_fam"/>
</dbReference>
<keyword evidence="3" id="KW-0520">NAD</keyword>
<dbReference type="Pfam" id="PF04166">
    <property type="entry name" value="PdxA"/>
    <property type="match status" value="1"/>
</dbReference>
<keyword evidence="2 4" id="KW-0560">Oxidoreductase</keyword>